<dbReference type="InterPro" id="IPR042104">
    <property type="entry name" value="PKS_dehydratase_sf"/>
</dbReference>
<evidence type="ECO:0000256" key="3">
    <source>
        <dbReference type="ARBA" id="ARBA00022598"/>
    </source>
</evidence>
<dbReference type="CDD" id="cd05930">
    <property type="entry name" value="A_NRPS"/>
    <property type="match status" value="1"/>
</dbReference>
<dbReference type="InterPro" id="IPR036736">
    <property type="entry name" value="ACP-like_sf"/>
</dbReference>
<comment type="similarity">
    <text evidence="8">In the C-terminal section; belongs to the NRP synthetase family.</text>
</comment>
<dbReference type="GO" id="GO:0004315">
    <property type="term" value="F:3-oxoacyl-[acyl-carrier-protein] synthase activity"/>
    <property type="evidence" value="ECO:0007669"/>
    <property type="project" value="InterPro"/>
</dbReference>
<proteinExistence type="inferred from homology"/>
<dbReference type="Gene3D" id="3.40.47.10">
    <property type="match status" value="1"/>
</dbReference>
<dbReference type="SMART" id="SM00825">
    <property type="entry name" value="PKS_KS"/>
    <property type="match status" value="1"/>
</dbReference>
<dbReference type="InterPro" id="IPR029063">
    <property type="entry name" value="SAM-dependent_MTases_sf"/>
</dbReference>
<feature type="domain" description="Carrier" evidence="11">
    <location>
        <begin position="3502"/>
        <end position="3578"/>
    </location>
</feature>
<keyword evidence="4" id="KW-0489">Methyltransferase</keyword>
<evidence type="ECO:0000256" key="8">
    <source>
        <dbReference type="ARBA" id="ARBA00029443"/>
    </source>
</evidence>
<dbReference type="InterPro" id="IPR020841">
    <property type="entry name" value="PKS_Beta-ketoAc_synthase_dom"/>
</dbReference>
<dbReference type="InterPro" id="IPR001242">
    <property type="entry name" value="Condensation_dom"/>
</dbReference>
<dbReference type="Gene3D" id="3.40.50.720">
    <property type="entry name" value="NAD(P)-binding Rossmann-like Domain"/>
    <property type="match status" value="3"/>
</dbReference>
<dbReference type="Gene3D" id="1.10.1200.10">
    <property type="entry name" value="ACP-like"/>
    <property type="match status" value="2"/>
</dbReference>
<dbReference type="EMBL" id="SOSA01000414">
    <property type="protein sequence ID" value="THC91448.1"/>
    <property type="molecule type" value="Genomic_DNA"/>
</dbReference>
<feature type="domain" description="PKS/mFAS DH" evidence="13">
    <location>
        <begin position="942"/>
        <end position="1240"/>
    </location>
</feature>
<dbReference type="InterPro" id="IPR013120">
    <property type="entry name" value="FAR_NAD-bd"/>
</dbReference>
<dbReference type="Pfam" id="PF08242">
    <property type="entry name" value="Methyltransf_12"/>
    <property type="match status" value="1"/>
</dbReference>
<feature type="region of interest" description="C-terminal hotdog fold" evidence="9">
    <location>
        <begin position="1090"/>
        <end position="1240"/>
    </location>
</feature>
<dbReference type="InterPro" id="IPR013217">
    <property type="entry name" value="Methyltransf_12"/>
</dbReference>
<dbReference type="GO" id="GO:0016874">
    <property type="term" value="F:ligase activity"/>
    <property type="evidence" value="ECO:0007669"/>
    <property type="project" value="UniProtKB-KW"/>
</dbReference>
<dbReference type="SUPFAM" id="SSF47336">
    <property type="entry name" value="ACP-like"/>
    <property type="match status" value="2"/>
</dbReference>
<dbReference type="PROSITE" id="PS00606">
    <property type="entry name" value="KS3_1"/>
    <property type="match status" value="1"/>
</dbReference>
<dbReference type="Gene3D" id="3.30.559.10">
    <property type="entry name" value="Chloramphenicol acetyltransferase-like domain"/>
    <property type="match status" value="1"/>
</dbReference>
<evidence type="ECO:0000256" key="9">
    <source>
        <dbReference type="PROSITE-ProRule" id="PRU01363"/>
    </source>
</evidence>
<dbReference type="InterPro" id="IPR032821">
    <property type="entry name" value="PKS_assoc"/>
</dbReference>
<dbReference type="GO" id="GO:0008168">
    <property type="term" value="F:methyltransferase activity"/>
    <property type="evidence" value="ECO:0007669"/>
    <property type="project" value="UniProtKB-KW"/>
</dbReference>
<dbReference type="Gene3D" id="3.40.50.12780">
    <property type="entry name" value="N-terminal domain of ligase-like"/>
    <property type="match status" value="1"/>
</dbReference>
<dbReference type="Pfam" id="PF02801">
    <property type="entry name" value="Ketoacyl-synt_C"/>
    <property type="match status" value="1"/>
</dbReference>
<dbReference type="SUPFAM" id="SSF51735">
    <property type="entry name" value="NAD(P)-binding Rossmann-fold domains"/>
    <property type="match status" value="2"/>
</dbReference>
<dbReference type="SMART" id="SM00823">
    <property type="entry name" value="PKS_PP"/>
    <property type="match status" value="2"/>
</dbReference>
<dbReference type="SUPFAM" id="SSF55048">
    <property type="entry name" value="Probable ACP-binding domain of malonyl-CoA ACP transacylase"/>
    <property type="match status" value="1"/>
</dbReference>
<dbReference type="Pfam" id="PF08659">
    <property type="entry name" value="KR"/>
    <property type="match status" value="1"/>
</dbReference>
<dbReference type="InterPro" id="IPR016039">
    <property type="entry name" value="Thiolase-like"/>
</dbReference>
<dbReference type="InterPro" id="IPR049900">
    <property type="entry name" value="PKS_mFAS_DH"/>
</dbReference>
<dbReference type="PROSITE" id="PS00455">
    <property type="entry name" value="AMP_BINDING"/>
    <property type="match status" value="1"/>
</dbReference>
<dbReference type="InterPro" id="IPR013968">
    <property type="entry name" value="PKS_KR"/>
</dbReference>
<dbReference type="GO" id="GO:0004312">
    <property type="term" value="F:fatty acid synthase activity"/>
    <property type="evidence" value="ECO:0007669"/>
    <property type="project" value="TreeGrafter"/>
</dbReference>
<dbReference type="InterPro" id="IPR000873">
    <property type="entry name" value="AMP-dep_synth/lig_dom"/>
</dbReference>
<keyword evidence="3" id="KW-0436">Ligase</keyword>
<name>A0A4S3JAY6_9EURO</name>
<protein>
    <submittedName>
        <fullName evidence="14">Uncharacterized protein</fullName>
    </submittedName>
</protein>
<dbReference type="InterPro" id="IPR049551">
    <property type="entry name" value="PKS_DH_C"/>
</dbReference>
<dbReference type="SUPFAM" id="SSF53901">
    <property type="entry name" value="Thiolase-like"/>
    <property type="match status" value="1"/>
</dbReference>
<dbReference type="GO" id="GO:0031177">
    <property type="term" value="F:phosphopantetheine binding"/>
    <property type="evidence" value="ECO:0007669"/>
    <property type="project" value="InterPro"/>
</dbReference>
<dbReference type="Pfam" id="PF16197">
    <property type="entry name" value="KAsynt_C_assoc"/>
    <property type="match status" value="1"/>
</dbReference>
<dbReference type="SMART" id="SM00826">
    <property type="entry name" value="PKS_DH"/>
    <property type="match status" value="1"/>
</dbReference>
<dbReference type="Pfam" id="PF14765">
    <property type="entry name" value="PS-DH"/>
    <property type="match status" value="1"/>
</dbReference>
<evidence type="ECO:0000256" key="10">
    <source>
        <dbReference type="SAM" id="MobiDB-lite"/>
    </source>
</evidence>
<dbReference type="Gene3D" id="3.40.50.150">
    <property type="entry name" value="Vaccinia Virus protein VP39"/>
    <property type="match status" value="1"/>
</dbReference>
<feature type="compositionally biased region" description="Polar residues" evidence="10">
    <location>
        <begin position="2493"/>
        <end position="2512"/>
    </location>
</feature>
<dbReference type="Gene3D" id="3.40.366.10">
    <property type="entry name" value="Malonyl-Coenzyme A Acyl Carrier Protein, domain 2"/>
    <property type="match status" value="1"/>
</dbReference>
<dbReference type="InterPro" id="IPR023213">
    <property type="entry name" value="CAT-like_dom_sf"/>
</dbReference>
<sequence length="3937" mass="433614">MGEPIAIVGSACRFPGSATSPSKLWDLLHEPRDVLKKSAPGRLNLSRFYHPNAEHHGSTNVPNSYLLDEDHRRFDASFFNINPAEADGMDPQQRILLETVYESMEEAGYTLEQMQNSQTAVYVGVMTGDYYDIQTRDLETVDRWYSTGTAPSILSNRISYCFNLKGPSMTINTACSSSLVALHQAVLGLRSGESKTAIVTGVNVILDPALYIGESKLHMLSPTSRCRMWDKDADGYARGEGCASIIIKPLIQAVADGDNIECVIRGTSVNSDGRSPGITMPSPEGQASLMRQAYQNAGLDPVKDRCQYFECHGTGTQAGDPVEAEAIQKTFFPEGTEFSVKDKMYVGSIKTIIGHLEGCAGLAGILKAAMCIKNRTISPNLHFNELNPNVAPFCDHLRIPLQNTPWPDVAPGSPLRASVNSFGFGGTNAHAIIEGYTPSTSTDTLSHCRLSSADREAVGPLIFSAQTRVSLLSNIKNAANYIRSNPSLNLHDLAWTLSTKRTAFPVKLSFAGADREELLACMEAAVHVGEAAPDSELGKFTRPSQSEACRILGIFTGQGAQWATMGRDLINSSDLFRRSIENCENSLANLPDAPSWSLKDEIMANETSRLSEAAISQPLTTAIQIAVYDLLYAAGVNLSAIVGHSSGEIAAAYAAGIISAEDAIRIAYYRGLHAKLAQSKDAKQPGAMMAVGLPLDAAREFCSQPSFSGRMVVAASNAPSSVTLSGDANAISEAKAELDQRNIFARLLKVDAAYHSHHMIPCANPYLTSLKACKIQVKQPKQGCTWFSSVRGNKALLGHEITEVKDQYWVDNLTSPVLFSQAVTQAIRTKGSFDIVIELGPHHALKGPVLQTAKSIVNKEVPYVSVLKRGSNDVEAASSAMGFVWQHLGPRYIDIDRYCRAIRQHQPRMLKGLPSYSWDHSKEHWKESRISRRYRLDDQQPHPLLGRRAPDDSQNEARWRNILRLNEIPWLKGHQYQGQVLFPSSCYITLAVEAARSIAAGQSIALIEVHDINIARALTLEENGPSIECVTTLRLSSSSSKTRLEADFSCDLGSDQVTTLDRSCTARVSIHLGSPSTDELPPRLQSQSNLAPVDIDAFYELLESMDLRYTGLFRGINSMSRSLEYATASASWPKDALRGYLFHPAALESSFHSIIGAFTSPFSNSLWTTYFPVNVRRVSINPNILYESASGDVQFEVDANVTASCVNFIEGDLSLFNKDENPIVQIEGLTLKSSGGANSSNDRRLFSHTVWESDPFGSSVEMNQPQPELEEKQVLELVERTALYYFRRALREIRPREISGFKDSRKAFYNEIRHVVETVKENGHATASPKWLDDSEEYIISMFQKFRGQAELELLHPIGQALPAILRGTTDPFEKLLEDDVLDRWNIYGTTFRPMCKSMCDFIKRVVHKHPHMDILEIGAGTGGATRQVLEAIGDKYTSYCYTDISADLVEKATEKFPHHARKMEFKAVNIERDVVEQGCEVGKYDMVIAGNVLHATHNLSEALQQTRSLLKPGGYLVLLEITGEMMLFLLCVMGCVPGWWPRYDEGRQRQPGASPTEWDKLLRSAMFSGVDGIAHNLPDPVAHCFSVIVSQAVDNSLLMLREPVVLRSLEPTAKQVLILSGKTLPVSRLAYNLKNLLTSSGASVKVVDSIEGLSKDGLGAETSVISATELDKPLFANKVTSERLVALQDLFRNANNILWLTAGRLSHQPHLNMTVGLGRAIASERPDVSLQFFDVSDIASLSPTSILEAFMRLAWSRRAEVTGGNILWTTEPEVHYDGQKIFIPRLLLDDAANERYNASRRPLSREVSMDQQLPVEIKLHTTGGDELVSVKESSRHYQETAGYVKAKVKFSIPLLGHVSKRSFMWLGTLYNGKCKAIGISEHDSSIVQAKLDDIHILPGEVEANPEFLRAVASHLIANIIAASAGPDGATLLYEPHGILATAISRSSHWHGRQVYFVSKSVKTEAGWIPIHPRSSRRAIERALPKGVTSFIDLSVSTDDQVRPILSSIYGRLQQVDYTINKECVSLSERELIGEAFTEAKATSANLVLDSAVVLTVNKLCGLSASTYAYPMVIDWDTSTRMSVEIEPVSANALFSSSKSYFMVGMTSPLGLSILSWMARSGAQYFILTSRKPHIDPLWLDEMYALGAYVKVMQMDVADKESVRSVYADVHETMPPVVGVCNAAGVLSDKMFDNLSVDDLEYVWGPKVHGTMHLNELFSEPSLNFFILFSSLGSVVGTTGNSSSHAAHLFMSSVVQQRRQKGLAASIINISMVVDSGYVAEQGKDMIQSMKNQGHAPLSEADFLHSFAEAVVASNPQSTRSSDIVIGLEMAKQSALDQARPPWYSNPRLSHFVSNSPIQVEKRPISSSKLSTRERLQSSQCKQDGVQTLLGCFSEKLGTMLRLPASAVDTNVPLLDLGCDSLLAVEIRAWFIEEIDISVPVLSALQSTAAELCSEAAGQFWAPKTTQPPEEQHEVHIAGTCTPTTMDFRESESTTSASELDTGKTTPVSTPWENVSSEFASSSVSQGFKRLGPMSHSQSLIWFSSNYTNSTQYNIVFSYQTKGSFQLERFKRALRQAVSRHESLRTAFFADPISGELMQGVLEHPLPYFKHVNATDPAAVSREFEKEEMYEWRLEQGEVFRTTVVSLESGQHTVIFSYHHIIMDGVSWSLFLRDLKHAYEKKPAPADVTQYLDYSIMQHQAIRDGAFNHELKYWKRELSPLPDPMPLLPFAKVKYRMATDNYNSHTTTREIGADLVDKIKKTSQTLRGTGFHFYLAALQALFARMLNIEHMSIGISDANRKSERYANTVGYFINLLALIFHVKPDDAFSSVFQQTCPKVLSALAHSSTPSNHIIDSLNIQRDAAYTPLFQVAINYRVGEMNKIPMGDAELDYQHSIPGNAPYDMAFHVTHGADGSCRLDLTCRDYLYTPQDAGIVLDTYIGLLDIFATDPSVSVRKDSPSLSSSAAKQISVRHAQRQPIRWPVTMSTRFQDMVNKCGDRIAITDETGKFSYSQLASNRNRIANALIEMGVTPGTSVAVMCGPSMESVASMLAILRIGAVYLPLDLSIPKERQAHMIEASSATVILCSSSTIDRAKELGTTSVINISEMSIYSDMQVDDRGDGTSPAILLYTSGSTGKPKGVILQQIGFVNYFAAKAKELSLDQSTTVLQQSSLGFDMGIAQTFNAILNGGRLVIVPQASRGDPVEIAKLIRSENITFTLATPSEYLVILQHGHEYLKDYTSWKIACLGGEPFTDRLKLEFARLGERSPTIQDSYGLTEISACTTFETMAVSEITRSQSVGKAIPNTSLYIVDETGNAVDIGLPGEICVGGIGVGLGYMNKEQTKLKFVKDRFASKEDIAKGWAKMYCTGDKGRLLEDGSLILLGRMEGQTEIKLRGLRIDLEDISSTLINSASDLISSAITCIKGEGDDGILVAYVVLVPGRTATTAELQRLSHNLPLPQYMHPAAIVPLDNLPRNQNGKIDRKAVEALPFIVTNTRVQPSKRLTLDEGELKLLWETILPRTGQIEPESDFFMLGGNSLLLVKLQGVIRTSMGVSLNLRELYAASTLASMALKIKSKKDKLPPTTINWLKETTVPEEILANANPVDVNRKPKDSNYEILLTGSTGFLGRTLLRTLLEKPIVDKVHCIAVEKGSEDALPTSDKIAVYHGTLLERTLGLSEAQYEELQSCIDVVIHAGANGHCLNTFTSLRAPNLSSTHFLAQFALQTRIPLHYISSPRVILLSGKTSHAPVSMSQYYPPTDGSEGFTASKWASEAFLERLNVQTGLNVCIHRPCTVVGAQAAQEDALNSILRFSLLMGATPELLNMTGNFDFQKVEIVAEEIATEVMTMFFKSSSSSSSLSTSLRFSHHSSNLKVPVRNLKGYMEMIHNRPFEQLSLTEWNDRATAFGIEPIITTFLEAVMDDPEKPMPFPYLGRDYE</sequence>
<dbReference type="Pfam" id="PF00698">
    <property type="entry name" value="Acyl_transf_1"/>
    <property type="match status" value="1"/>
</dbReference>
<dbReference type="InterPro" id="IPR036291">
    <property type="entry name" value="NAD(P)-bd_dom_sf"/>
</dbReference>
<dbReference type="Gene3D" id="3.10.129.110">
    <property type="entry name" value="Polyketide synthase dehydratase"/>
    <property type="match status" value="1"/>
</dbReference>
<dbReference type="InterPro" id="IPR057326">
    <property type="entry name" value="KR_dom"/>
</dbReference>
<feature type="region of interest" description="Disordered" evidence="10">
    <location>
        <begin position="2486"/>
        <end position="2512"/>
    </location>
</feature>
<dbReference type="STRING" id="1220188.A0A4S3JAY6"/>
<evidence type="ECO:0000313" key="14">
    <source>
        <dbReference type="EMBL" id="THC91448.1"/>
    </source>
</evidence>
<dbReference type="GO" id="GO:0006633">
    <property type="term" value="P:fatty acid biosynthetic process"/>
    <property type="evidence" value="ECO:0007669"/>
    <property type="project" value="InterPro"/>
</dbReference>
<evidence type="ECO:0000256" key="6">
    <source>
        <dbReference type="ARBA" id="ARBA00022737"/>
    </source>
</evidence>
<evidence type="ECO:0000256" key="4">
    <source>
        <dbReference type="ARBA" id="ARBA00022603"/>
    </source>
</evidence>
<dbReference type="SUPFAM" id="SSF52777">
    <property type="entry name" value="CoA-dependent acyltransferases"/>
    <property type="match status" value="2"/>
</dbReference>
<dbReference type="InterPro" id="IPR009081">
    <property type="entry name" value="PP-bd_ACP"/>
</dbReference>
<evidence type="ECO:0000256" key="2">
    <source>
        <dbReference type="ARBA" id="ARBA00022553"/>
    </source>
</evidence>
<evidence type="ECO:0000259" key="13">
    <source>
        <dbReference type="PROSITE" id="PS52019"/>
    </source>
</evidence>
<dbReference type="InterPro" id="IPR016036">
    <property type="entry name" value="Malonyl_transacylase_ACP-bd"/>
</dbReference>
<evidence type="ECO:0000259" key="12">
    <source>
        <dbReference type="PROSITE" id="PS52004"/>
    </source>
</evidence>
<dbReference type="PANTHER" id="PTHR43775">
    <property type="entry name" value="FATTY ACID SYNTHASE"/>
    <property type="match status" value="1"/>
</dbReference>
<dbReference type="PANTHER" id="PTHR43775:SF20">
    <property type="entry name" value="HYBRID PKS-NRPS SYNTHETASE APDA"/>
    <property type="match status" value="1"/>
</dbReference>
<dbReference type="InterPro" id="IPR020806">
    <property type="entry name" value="PKS_PP-bd"/>
</dbReference>
<dbReference type="PROSITE" id="PS50075">
    <property type="entry name" value="CARRIER"/>
    <property type="match status" value="1"/>
</dbReference>
<keyword evidence="2" id="KW-0597">Phosphoprotein</keyword>
<dbReference type="SMART" id="SM00827">
    <property type="entry name" value="PKS_AT"/>
    <property type="match status" value="1"/>
</dbReference>
<gene>
    <name evidence="14" type="ORF">EYZ11_009094</name>
</gene>
<dbReference type="Pfam" id="PF07993">
    <property type="entry name" value="NAD_binding_4"/>
    <property type="match status" value="1"/>
</dbReference>
<dbReference type="Gene3D" id="3.30.559.30">
    <property type="entry name" value="Nonribosomal peptide synthetase, condensation domain"/>
    <property type="match status" value="1"/>
</dbReference>
<dbReference type="Pfam" id="PF21089">
    <property type="entry name" value="PKS_DH_N"/>
    <property type="match status" value="1"/>
</dbReference>
<dbReference type="GO" id="GO:0032259">
    <property type="term" value="P:methylation"/>
    <property type="evidence" value="ECO:0007669"/>
    <property type="project" value="UniProtKB-KW"/>
</dbReference>
<dbReference type="CDD" id="cd02440">
    <property type="entry name" value="AdoMet_MTases"/>
    <property type="match status" value="1"/>
</dbReference>
<accession>A0A4S3JAY6</accession>
<dbReference type="GO" id="GO:0009403">
    <property type="term" value="P:toxin biosynthetic process"/>
    <property type="evidence" value="ECO:0007669"/>
    <property type="project" value="UniProtKB-ARBA"/>
</dbReference>
<dbReference type="InterPro" id="IPR020807">
    <property type="entry name" value="PKS_DH"/>
</dbReference>
<comment type="caution">
    <text evidence="9">Lacks conserved residue(s) required for the propagation of feature annotation.</text>
</comment>
<dbReference type="CDD" id="cd19532">
    <property type="entry name" value="C_PKS-NRPS"/>
    <property type="match status" value="1"/>
</dbReference>
<dbReference type="Pfam" id="PF00668">
    <property type="entry name" value="Condensation"/>
    <property type="match status" value="1"/>
</dbReference>
<keyword evidence="5" id="KW-0808">Transferase</keyword>
<dbReference type="PROSITE" id="PS52019">
    <property type="entry name" value="PKS_MFAS_DH"/>
    <property type="match status" value="1"/>
</dbReference>
<keyword evidence="7" id="KW-0511">Multifunctional enzyme</keyword>
<keyword evidence="15" id="KW-1185">Reference proteome</keyword>
<dbReference type="CDD" id="cd00833">
    <property type="entry name" value="PKS"/>
    <property type="match status" value="1"/>
</dbReference>
<dbReference type="Gene3D" id="3.30.300.30">
    <property type="match status" value="1"/>
</dbReference>
<evidence type="ECO:0000256" key="5">
    <source>
        <dbReference type="ARBA" id="ARBA00022679"/>
    </source>
</evidence>
<dbReference type="SUPFAM" id="SSF52151">
    <property type="entry name" value="FabD/lysophospholipase-like"/>
    <property type="match status" value="1"/>
</dbReference>
<feature type="region of interest" description="N-terminal hotdog fold" evidence="9">
    <location>
        <begin position="942"/>
        <end position="1075"/>
    </location>
</feature>
<dbReference type="InterPro" id="IPR050091">
    <property type="entry name" value="PKS_NRPS_Biosynth_Enz"/>
</dbReference>
<dbReference type="InterPro" id="IPR018201">
    <property type="entry name" value="Ketoacyl_synth_AS"/>
</dbReference>
<organism evidence="14 15">
    <name type="scientific">Aspergillus tanneri</name>
    <dbReference type="NCBI Taxonomy" id="1220188"/>
    <lineage>
        <taxon>Eukaryota</taxon>
        <taxon>Fungi</taxon>
        <taxon>Dikarya</taxon>
        <taxon>Ascomycota</taxon>
        <taxon>Pezizomycotina</taxon>
        <taxon>Eurotiomycetes</taxon>
        <taxon>Eurotiomycetidae</taxon>
        <taxon>Eurotiales</taxon>
        <taxon>Aspergillaceae</taxon>
        <taxon>Aspergillus</taxon>
        <taxon>Aspergillus subgen. Circumdati</taxon>
    </lineage>
</organism>
<dbReference type="InterPro" id="IPR001227">
    <property type="entry name" value="Ac_transferase_dom_sf"/>
</dbReference>
<comment type="caution">
    <text evidence="14">The sequence shown here is derived from an EMBL/GenBank/DDBJ whole genome shotgun (WGS) entry which is preliminary data.</text>
</comment>
<keyword evidence="6" id="KW-0677">Repeat</keyword>
<dbReference type="InterPro" id="IPR045851">
    <property type="entry name" value="AMP-bd_C_sf"/>
</dbReference>
<feature type="domain" description="Ketosynthase family 3 (KS3)" evidence="12">
    <location>
        <begin position="2"/>
        <end position="435"/>
    </location>
</feature>
<dbReference type="InterPro" id="IPR014030">
    <property type="entry name" value="Ketoacyl_synth_N"/>
</dbReference>
<evidence type="ECO:0000256" key="1">
    <source>
        <dbReference type="ARBA" id="ARBA00022450"/>
    </source>
</evidence>
<dbReference type="Proteomes" id="UP000308092">
    <property type="component" value="Unassembled WGS sequence"/>
</dbReference>
<dbReference type="Pfam" id="PF00109">
    <property type="entry name" value="ketoacyl-synt"/>
    <property type="match status" value="1"/>
</dbReference>
<dbReference type="SUPFAM" id="SSF56801">
    <property type="entry name" value="Acetyl-CoA synthetase-like"/>
    <property type="match status" value="1"/>
</dbReference>
<evidence type="ECO:0000259" key="11">
    <source>
        <dbReference type="PROSITE" id="PS50075"/>
    </source>
</evidence>
<dbReference type="InterPro" id="IPR014043">
    <property type="entry name" value="Acyl_transferase_dom"/>
</dbReference>
<dbReference type="InterPro" id="IPR014031">
    <property type="entry name" value="Ketoacyl_synth_C"/>
</dbReference>
<dbReference type="InterPro" id="IPR042099">
    <property type="entry name" value="ANL_N_sf"/>
</dbReference>
<dbReference type="VEuPathDB" id="FungiDB:EYZ11_009094"/>
<dbReference type="PROSITE" id="PS52004">
    <property type="entry name" value="KS3_2"/>
    <property type="match status" value="1"/>
</dbReference>
<keyword evidence="1" id="KW-0596">Phosphopantetheine</keyword>
<dbReference type="InterPro" id="IPR049552">
    <property type="entry name" value="PKS_DH_N"/>
</dbReference>
<dbReference type="FunFam" id="3.40.47.10:FF:000019">
    <property type="entry name" value="Polyketide synthase type I"/>
    <property type="match status" value="1"/>
</dbReference>
<dbReference type="InterPro" id="IPR020845">
    <property type="entry name" value="AMP-binding_CS"/>
</dbReference>
<dbReference type="SUPFAM" id="SSF53335">
    <property type="entry name" value="S-adenosyl-L-methionine-dependent methyltransferases"/>
    <property type="match status" value="1"/>
</dbReference>
<evidence type="ECO:0000313" key="15">
    <source>
        <dbReference type="Proteomes" id="UP000308092"/>
    </source>
</evidence>
<reference evidence="14 15" key="1">
    <citation type="submission" date="2019-03" db="EMBL/GenBank/DDBJ databases">
        <title>The genome sequence of a newly discovered highly antifungal drug resistant Aspergillus species, Aspergillus tanneri NIH 1004.</title>
        <authorList>
            <person name="Mounaud S."/>
            <person name="Singh I."/>
            <person name="Joardar V."/>
            <person name="Pakala S."/>
            <person name="Pakala S."/>
            <person name="Venepally P."/>
            <person name="Hoover J."/>
            <person name="Nierman W."/>
            <person name="Chung J."/>
            <person name="Losada L."/>
        </authorList>
    </citation>
    <scope>NUCLEOTIDE SEQUENCE [LARGE SCALE GENOMIC DNA]</scope>
    <source>
        <strain evidence="14 15">NIH1004</strain>
    </source>
</reference>
<dbReference type="SMART" id="SM00822">
    <property type="entry name" value="PKS_KR"/>
    <property type="match status" value="1"/>
</dbReference>
<dbReference type="Pfam" id="PF00501">
    <property type="entry name" value="AMP-binding"/>
    <property type="match status" value="1"/>
</dbReference>
<dbReference type="InterPro" id="IPR016035">
    <property type="entry name" value="Acyl_Trfase/lysoPLipase"/>
</dbReference>
<dbReference type="Pfam" id="PF00550">
    <property type="entry name" value="PP-binding"/>
    <property type="match status" value="2"/>
</dbReference>
<evidence type="ECO:0000256" key="7">
    <source>
        <dbReference type="ARBA" id="ARBA00023268"/>
    </source>
</evidence>